<dbReference type="PANTHER" id="PTHR45985:SF8">
    <property type="entry name" value="CHITIN DEACETYLASE-LIKE 9, ISOFORM A"/>
    <property type="match status" value="1"/>
</dbReference>
<evidence type="ECO:0008006" key="4">
    <source>
        <dbReference type="Google" id="ProtNLM"/>
    </source>
</evidence>
<dbReference type="InterPro" id="IPR052740">
    <property type="entry name" value="CE4"/>
</dbReference>
<dbReference type="PROSITE" id="PS51257">
    <property type="entry name" value="PROKAR_LIPOPROTEIN"/>
    <property type="match status" value="1"/>
</dbReference>
<accession>A0AAW1L734</accession>
<feature type="signal peptide" evidence="1">
    <location>
        <begin position="1"/>
        <end position="19"/>
    </location>
</feature>
<proteinExistence type="predicted"/>
<name>A0AAW1L734_POPJA</name>
<dbReference type="SUPFAM" id="SSF88713">
    <property type="entry name" value="Glycoside hydrolase/deacetylase"/>
    <property type="match status" value="1"/>
</dbReference>
<organism evidence="2 3">
    <name type="scientific">Popillia japonica</name>
    <name type="common">Japanese beetle</name>
    <dbReference type="NCBI Taxonomy" id="7064"/>
    <lineage>
        <taxon>Eukaryota</taxon>
        <taxon>Metazoa</taxon>
        <taxon>Ecdysozoa</taxon>
        <taxon>Arthropoda</taxon>
        <taxon>Hexapoda</taxon>
        <taxon>Insecta</taxon>
        <taxon>Pterygota</taxon>
        <taxon>Neoptera</taxon>
        <taxon>Endopterygota</taxon>
        <taxon>Coleoptera</taxon>
        <taxon>Polyphaga</taxon>
        <taxon>Scarabaeiformia</taxon>
        <taxon>Scarabaeidae</taxon>
        <taxon>Rutelinae</taxon>
        <taxon>Popillia</taxon>
    </lineage>
</organism>
<evidence type="ECO:0000313" key="3">
    <source>
        <dbReference type="Proteomes" id="UP001458880"/>
    </source>
</evidence>
<reference evidence="2 3" key="1">
    <citation type="journal article" date="2024" name="BMC Genomics">
        <title>De novo assembly and annotation of Popillia japonica's genome with initial clues to its potential as an invasive pest.</title>
        <authorList>
            <person name="Cucini C."/>
            <person name="Boschi S."/>
            <person name="Funari R."/>
            <person name="Cardaioli E."/>
            <person name="Iannotti N."/>
            <person name="Marturano G."/>
            <person name="Paoli F."/>
            <person name="Bruttini M."/>
            <person name="Carapelli A."/>
            <person name="Frati F."/>
            <person name="Nardi F."/>
        </authorList>
    </citation>
    <scope>NUCLEOTIDE SEQUENCE [LARGE SCALE GENOMIC DNA]</scope>
    <source>
        <strain evidence="2">DMR45628</strain>
    </source>
</reference>
<sequence>MKLFLSVTVLLAFIALAASQGCEQEVNCLEAIALAASQGCEQEVNCLEANGCRCATTQSPLPLDETPQLVICSFNDAITELAYTTYYEPLFSGRMNPDFYPVSATFFVPHEYTDYRRVNDFDYRRVNDLYREGHEIAVHSITKDPLTEYWLESSVSNLKDEFEGQMRIISRFANIPVDDISGARVPNMALAGDNLFNALSEIAKLSVPPASVPFTLDYGSQVICASGVCPQNTHAGMWVTPIINIMGDGVECNNLQACRVEGTAQEIANWLIREFNQTSSISPSFAEGNRAPMNLVLSSAWFMATENSLQGLHGNRYESGT</sequence>
<dbReference type="GO" id="GO:0005975">
    <property type="term" value="P:carbohydrate metabolic process"/>
    <property type="evidence" value="ECO:0007669"/>
    <property type="project" value="InterPro"/>
</dbReference>
<dbReference type="Proteomes" id="UP001458880">
    <property type="component" value="Unassembled WGS sequence"/>
</dbReference>
<evidence type="ECO:0000256" key="1">
    <source>
        <dbReference type="SAM" id="SignalP"/>
    </source>
</evidence>
<dbReference type="AlphaFoldDB" id="A0AAW1L734"/>
<comment type="caution">
    <text evidence="2">The sequence shown here is derived from an EMBL/GenBank/DDBJ whole genome shotgun (WGS) entry which is preliminary data.</text>
</comment>
<evidence type="ECO:0000313" key="2">
    <source>
        <dbReference type="EMBL" id="KAK9730682.1"/>
    </source>
</evidence>
<dbReference type="PANTHER" id="PTHR45985">
    <property type="match status" value="1"/>
</dbReference>
<dbReference type="GO" id="GO:0016787">
    <property type="term" value="F:hydrolase activity"/>
    <property type="evidence" value="ECO:0007669"/>
    <property type="project" value="UniProtKB-ARBA"/>
</dbReference>
<dbReference type="EMBL" id="JASPKY010000143">
    <property type="protein sequence ID" value="KAK9730682.1"/>
    <property type="molecule type" value="Genomic_DNA"/>
</dbReference>
<keyword evidence="3" id="KW-1185">Reference proteome</keyword>
<dbReference type="Gene3D" id="3.20.20.370">
    <property type="entry name" value="Glycoside hydrolase/deacetylase"/>
    <property type="match status" value="1"/>
</dbReference>
<protein>
    <recommendedName>
        <fullName evidence="4">Chitin deacetylase</fullName>
    </recommendedName>
</protein>
<keyword evidence="1" id="KW-0732">Signal</keyword>
<feature type="chain" id="PRO_5043553457" description="Chitin deacetylase" evidence="1">
    <location>
        <begin position="20"/>
        <end position="321"/>
    </location>
</feature>
<gene>
    <name evidence="2" type="ORF">QE152_g14305</name>
</gene>
<dbReference type="InterPro" id="IPR011330">
    <property type="entry name" value="Glyco_hydro/deAcase_b/a-brl"/>
</dbReference>